<feature type="domain" description="C2" evidence="4">
    <location>
        <begin position="234"/>
        <end position="357"/>
    </location>
</feature>
<dbReference type="SMART" id="SM00239">
    <property type="entry name" value="C2"/>
    <property type="match status" value="3"/>
</dbReference>
<dbReference type="CDD" id="cd08390">
    <property type="entry name" value="C2A_Synaptotagmin-15-17"/>
    <property type="match status" value="1"/>
</dbReference>
<dbReference type="PANTHER" id="PTHR10024:SF234">
    <property type="entry name" value="SYNAPTOTAGMIN-15-RELATED"/>
    <property type="match status" value="1"/>
</dbReference>
<evidence type="ECO:0000259" key="4">
    <source>
        <dbReference type="PROSITE" id="PS50004"/>
    </source>
</evidence>
<dbReference type="GO" id="GO:0001786">
    <property type="term" value="F:phosphatidylserine binding"/>
    <property type="evidence" value="ECO:0007669"/>
    <property type="project" value="TreeGrafter"/>
</dbReference>
<dbReference type="FunFam" id="2.60.40.150:FF:000237">
    <property type="entry name" value="Synaptotagmin 15"/>
    <property type="match status" value="1"/>
</dbReference>
<dbReference type="GO" id="GO:0070382">
    <property type="term" value="C:exocytic vesicle"/>
    <property type="evidence" value="ECO:0007669"/>
    <property type="project" value="TreeGrafter"/>
</dbReference>
<dbReference type="RefSeq" id="XP_019635227.1">
    <property type="nucleotide sequence ID" value="XM_019779668.1"/>
</dbReference>
<dbReference type="InterPro" id="IPR000008">
    <property type="entry name" value="C2_dom"/>
</dbReference>
<keyword evidence="5" id="KW-1185">Reference proteome</keyword>
<sequence>MVLKQNTVNSRNVQAFVLPSTPPKKTRQFDRPVVSPRLETSGALGVPIYPDSGSDSSSPPSRRSSTEGPQNSMFSLGTIDPDLYKATQDDSETNFPEDHLGRVWFALEYQREAERLLVSLIKIKNLPSRTAGSSNACDPFVKIFLLPDERRFVQSKFKRKTTNPKFDESFVFQVSYKALQTRTLRLTVYDVDRHKKHRTLGNVLYPFKDFDYDDGQKIVLWKDLEEKSNMETSDLGEVQFSLTYNNHLERLTVVVLRARGIKKPTGMAAVDTCARVTLMNSNHVLKTKKTNVVTNSSDPLYNESFNFKLSPTQLDTSSLSVAILQVTPGDEGYERQVGRVVVGPFMYARGKELEHWTEMVNNQKDMVKRWHALTQETSDLGEVQFSLTYNNHLERLTVVVLRARGIKKPTGMAAVDTCARVTLMNSNHVLKTKKTNVVTNSSDPLYNESFNFKLGPTQLDTSSLSVAILQVTPGDEGYERQVGRVVVGPFMYARGKELEHWTEMVNNQKDMVKRWHALTQ</sequence>
<feature type="compositionally biased region" description="Polar residues" evidence="3">
    <location>
        <begin position="66"/>
        <end position="75"/>
    </location>
</feature>
<dbReference type="GO" id="GO:0030276">
    <property type="term" value="F:clathrin binding"/>
    <property type="evidence" value="ECO:0007669"/>
    <property type="project" value="TreeGrafter"/>
</dbReference>
<dbReference type="OrthoDB" id="10259057at2759"/>
<feature type="compositionally biased region" description="Low complexity" evidence="3">
    <location>
        <begin position="50"/>
        <end position="63"/>
    </location>
</feature>
<dbReference type="GO" id="GO:0000149">
    <property type="term" value="F:SNARE binding"/>
    <property type="evidence" value="ECO:0007669"/>
    <property type="project" value="TreeGrafter"/>
</dbReference>
<keyword evidence="2" id="KW-0677">Repeat</keyword>
<dbReference type="InterPro" id="IPR035892">
    <property type="entry name" value="C2_domain_sf"/>
</dbReference>
<dbReference type="InterPro" id="IPR001565">
    <property type="entry name" value="Synaptotagmin"/>
</dbReference>
<evidence type="ECO:0000313" key="6">
    <source>
        <dbReference type="RefSeq" id="XP_019635227.1"/>
    </source>
</evidence>
<dbReference type="Pfam" id="PF00168">
    <property type="entry name" value="C2"/>
    <property type="match status" value="3"/>
</dbReference>
<proteinExistence type="inferred from homology"/>
<dbReference type="GeneID" id="109478211"/>
<dbReference type="InterPro" id="IPR047897">
    <property type="entry name" value="Synaptotagmin-15/17_C2A"/>
</dbReference>
<dbReference type="PANTHER" id="PTHR10024">
    <property type="entry name" value="SYNAPTOTAGMIN"/>
    <property type="match status" value="1"/>
</dbReference>
<evidence type="ECO:0000256" key="3">
    <source>
        <dbReference type="SAM" id="MobiDB-lite"/>
    </source>
</evidence>
<dbReference type="GO" id="GO:0005509">
    <property type="term" value="F:calcium ion binding"/>
    <property type="evidence" value="ECO:0007669"/>
    <property type="project" value="TreeGrafter"/>
</dbReference>
<feature type="region of interest" description="Disordered" evidence="3">
    <location>
        <begin position="14"/>
        <end position="78"/>
    </location>
</feature>
<reference evidence="6" key="1">
    <citation type="submission" date="2025-08" db="UniProtKB">
        <authorList>
            <consortium name="RefSeq"/>
        </authorList>
    </citation>
    <scope>IDENTIFICATION</scope>
    <source>
        <tissue evidence="6">Gonad</tissue>
    </source>
</reference>
<dbReference type="SUPFAM" id="SSF49562">
    <property type="entry name" value="C2 domain (Calcium/lipid-binding domain, CaLB)"/>
    <property type="match status" value="3"/>
</dbReference>
<feature type="domain" description="C2" evidence="4">
    <location>
        <begin position="379"/>
        <end position="502"/>
    </location>
</feature>
<dbReference type="GO" id="GO:0017156">
    <property type="term" value="P:calcium-ion regulated exocytosis"/>
    <property type="evidence" value="ECO:0007669"/>
    <property type="project" value="TreeGrafter"/>
</dbReference>
<comment type="similarity">
    <text evidence="1">Belongs to the synaptotagmin family.</text>
</comment>
<dbReference type="AlphaFoldDB" id="A0A6P4ZWA4"/>
<dbReference type="GO" id="GO:0005544">
    <property type="term" value="F:calcium-dependent phospholipid binding"/>
    <property type="evidence" value="ECO:0007669"/>
    <property type="project" value="TreeGrafter"/>
</dbReference>
<dbReference type="PROSITE" id="PS50004">
    <property type="entry name" value="C2"/>
    <property type="match status" value="3"/>
</dbReference>
<gene>
    <name evidence="6" type="primary">LOC109478211</name>
</gene>
<dbReference type="KEGG" id="bbel:109478211"/>
<evidence type="ECO:0000256" key="2">
    <source>
        <dbReference type="ARBA" id="ARBA00022737"/>
    </source>
</evidence>
<feature type="domain" description="C2" evidence="4">
    <location>
        <begin position="99"/>
        <end position="222"/>
    </location>
</feature>
<accession>A0A6P4ZWA4</accession>
<dbReference type="FunFam" id="2.60.40.150:FF:000101">
    <property type="entry name" value="Synaptotagmin 13"/>
    <property type="match status" value="2"/>
</dbReference>
<dbReference type="PRINTS" id="PR00360">
    <property type="entry name" value="C2DOMAIN"/>
</dbReference>
<dbReference type="Proteomes" id="UP000515135">
    <property type="component" value="Unplaced"/>
</dbReference>
<name>A0A6P4ZWA4_BRABE</name>
<dbReference type="Gene3D" id="2.60.40.150">
    <property type="entry name" value="C2 domain"/>
    <property type="match status" value="3"/>
</dbReference>
<organism evidence="5 6">
    <name type="scientific">Branchiostoma belcheri</name>
    <name type="common">Amphioxus</name>
    <dbReference type="NCBI Taxonomy" id="7741"/>
    <lineage>
        <taxon>Eukaryota</taxon>
        <taxon>Metazoa</taxon>
        <taxon>Chordata</taxon>
        <taxon>Cephalochordata</taxon>
        <taxon>Leptocardii</taxon>
        <taxon>Amphioxiformes</taxon>
        <taxon>Branchiostomatidae</taxon>
        <taxon>Branchiostoma</taxon>
    </lineage>
</organism>
<evidence type="ECO:0000313" key="5">
    <source>
        <dbReference type="Proteomes" id="UP000515135"/>
    </source>
</evidence>
<evidence type="ECO:0000256" key="1">
    <source>
        <dbReference type="ARBA" id="ARBA00006996"/>
    </source>
</evidence>
<protein>
    <submittedName>
        <fullName evidence="6">Synaptotagmin-15-like</fullName>
    </submittedName>
</protein>
<dbReference type="PRINTS" id="PR00399">
    <property type="entry name" value="SYNAPTOTAGMN"/>
</dbReference>
<dbReference type="GO" id="GO:0005886">
    <property type="term" value="C:plasma membrane"/>
    <property type="evidence" value="ECO:0007669"/>
    <property type="project" value="TreeGrafter"/>
</dbReference>